<dbReference type="InterPro" id="IPR025714">
    <property type="entry name" value="Methyltranfer_dom"/>
</dbReference>
<keyword evidence="2" id="KW-0808">Transferase</keyword>
<dbReference type="InterPro" id="IPR029063">
    <property type="entry name" value="SAM-dependent_MTases_sf"/>
</dbReference>
<dbReference type="PANTHER" id="PTHR43861:SF1">
    <property type="entry name" value="TRANS-ACONITATE 2-METHYLTRANSFERASE"/>
    <property type="match status" value="1"/>
</dbReference>
<feature type="domain" description="Methyltransferase" evidence="1">
    <location>
        <begin position="40"/>
        <end position="150"/>
    </location>
</feature>
<dbReference type="CDD" id="cd02440">
    <property type="entry name" value="AdoMet_MTases"/>
    <property type="match status" value="1"/>
</dbReference>
<evidence type="ECO:0000313" key="3">
    <source>
        <dbReference type="Proteomes" id="UP000198638"/>
    </source>
</evidence>
<protein>
    <submittedName>
        <fullName evidence="2">Methyltransferase domain-containing protein</fullName>
    </submittedName>
</protein>
<dbReference type="SUPFAM" id="SSF53335">
    <property type="entry name" value="S-adenosyl-L-methionine-dependent methyltransferases"/>
    <property type="match status" value="1"/>
</dbReference>
<dbReference type="AlphaFoldDB" id="A0A1H4F2Y2"/>
<accession>A0A1H4F2Y2</accession>
<dbReference type="GO" id="GO:0008168">
    <property type="term" value="F:methyltransferase activity"/>
    <property type="evidence" value="ECO:0007669"/>
    <property type="project" value="UniProtKB-KW"/>
</dbReference>
<dbReference type="PANTHER" id="PTHR43861">
    <property type="entry name" value="TRANS-ACONITATE 2-METHYLTRANSFERASE-RELATED"/>
    <property type="match status" value="1"/>
</dbReference>
<dbReference type="OrthoDB" id="5513623at2"/>
<dbReference type="EMBL" id="FNRQ01000004">
    <property type="protein sequence ID" value="SEA91674.1"/>
    <property type="molecule type" value="Genomic_DNA"/>
</dbReference>
<dbReference type="RefSeq" id="WP_090534071.1">
    <property type="nucleotide sequence ID" value="NZ_FNRQ01000004.1"/>
</dbReference>
<dbReference type="Proteomes" id="UP000198638">
    <property type="component" value="Unassembled WGS sequence"/>
</dbReference>
<sequence length="269" mass="29535">MSTSLSLELDSVTLAEQYDRLGTRQFHHGLELLDVLAVQSGEKVLDIGCGTGLLTGAVAERTGPDGEVLGIDPLALRVELARKRAQGRFDARVGRAEALHDVPDAHYDVVYFNSVIHWIPDQLVALQHAFRVLKPGGRVGFTTMSQEAPHDLHVVLHALLAREPRWQATRVGAPHQLTQERAALLLAAAGFNVTHNEIREFDDAFETVDEVIAFSRASSFGNFLSALDEADDVRVRQLLGDALEVKRGPRGIALKRRMTFAAGRRPAVQ</sequence>
<name>A0A1H4F2Y2_9BURK</name>
<dbReference type="Gene3D" id="3.40.50.150">
    <property type="entry name" value="Vaccinia Virus protein VP39"/>
    <property type="match status" value="1"/>
</dbReference>
<dbReference type="STRING" id="83784.SAMN05192564_10485"/>
<dbReference type="GO" id="GO:0032259">
    <property type="term" value="P:methylation"/>
    <property type="evidence" value="ECO:0007669"/>
    <property type="project" value="UniProtKB-KW"/>
</dbReference>
<evidence type="ECO:0000313" key="2">
    <source>
        <dbReference type="EMBL" id="SEA91674.1"/>
    </source>
</evidence>
<reference evidence="3" key="1">
    <citation type="submission" date="2016-10" db="EMBL/GenBank/DDBJ databases">
        <authorList>
            <person name="Varghese N."/>
            <person name="Submissions S."/>
        </authorList>
    </citation>
    <scope>NUCLEOTIDE SEQUENCE [LARGE SCALE GENOMIC DNA]</scope>
    <source>
        <strain evidence="3">LMG 24000</strain>
    </source>
</reference>
<organism evidence="2 3">
    <name type="scientific">Paraburkholderia sartisoli</name>
    <dbReference type="NCBI Taxonomy" id="83784"/>
    <lineage>
        <taxon>Bacteria</taxon>
        <taxon>Pseudomonadati</taxon>
        <taxon>Pseudomonadota</taxon>
        <taxon>Betaproteobacteria</taxon>
        <taxon>Burkholderiales</taxon>
        <taxon>Burkholderiaceae</taxon>
        <taxon>Paraburkholderia</taxon>
    </lineage>
</organism>
<evidence type="ECO:0000259" key="1">
    <source>
        <dbReference type="Pfam" id="PF13847"/>
    </source>
</evidence>
<proteinExistence type="predicted"/>
<keyword evidence="2" id="KW-0489">Methyltransferase</keyword>
<dbReference type="Pfam" id="PF13847">
    <property type="entry name" value="Methyltransf_31"/>
    <property type="match status" value="1"/>
</dbReference>
<keyword evidence="3" id="KW-1185">Reference proteome</keyword>
<gene>
    <name evidence="2" type="ORF">SAMN05192564_10485</name>
</gene>